<protein>
    <submittedName>
        <fullName evidence="1">Guanylate kinase</fullName>
        <ecNumber evidence="1">2.7.4.8</ecNumber>
    </submittedName>
</protein>
<name>A0A840WFM4_9ACTN</name>
<gene>
    <name evidence="1" type="ORF">HNR07_006999</name>
</gene>
<sequence length="188" mass="20406">MTGIILYGPPASGKSTITRTLTALDSRLQLLRRLKAGEGRRAEYRMTTYAHLQQLRSRGEILWENTAYSSVYAVDRPELSRLVEAGKVPVVHLGQPDAVKALLSCTSMAWLVVSLTCPRPVAMARIEARNTGDDSARRLTWDQTAPLAVTDLKIDTSAVTPEWAAALIRSAHQVIAGGASVRSVAPGR</sequence>
<comment type="caution">
    <text evidence="1">The sequence shown here is derived from an EMBL/GenBank/DDBJ whole genome shotgun (WGS) entry which is preliminary data.</text>
</comment>
<dbReference type="InterPro" id="IPR027417">
    <property type="entry name" value="P-loop_NTPase"/>
</dbReference>
<dbReference type="AlphaFoldDB" id="A0A840WFM4"/>
<dbReference type="EC" id="2.7.4.8" evidence="1"/>
<dbReference type="GO" id="GO:0004385">
    <property type="term" value="F:GMP kinase activity"/>
    <property type="evidence" value="ECO:0007669"/>
    <property type="project" value="UniProtKB-EC"/>
</dbReference>
<accession>A0A840WFM4</accession>
<dbReference type="EMBL" id="JACHDO010000002">
    <property type="protein sequence ID" value="MBB5495780.1"/>
    <property type="molecule type" value="Genomic_DNA"/>
</dbReference>
<dbReference type="SUPFAM" id="SSF52540">
    <property type="entry name" value="P-loop containing nucleoside triphosphate hydrolases"/>
    <property type="match status" value="1"/>
</dbReference>
<keyword evidence="2" id="KW-1185">Reference proteome</keyword>
<evidence type="ECO:0000313" key="1">
    <source>
        <dbReference type="EMBL" id="MBB5495780.1"/>
    </source>
</evidence>
<dbReference type="Gene3D" id="3.40.50.300">
    <property type="entry name" value="P-loop containing nucleotide triphosphate hydrolases"/>
    <property type="match status" value="1"/>
</dbReference>
<reference evidence="1 2" key="1">
    <citation type="submission" date="2020-08" db="EMBL/GenBank/DDBJ databases">
        <title>Sequencing the genomes of 1000 actinobacteria strains.</title>
        <authorList>
            <person name="Klenk H.-P."/>
        </authorList>
    </citation>
    <scope>NUCLEOTIDE SEQUENCE [LARGE SCALE GENOMIC DNA]</scope>
    <source>
        <strain evidence="1 2">DSM 44598</strain>
    </source>
</reference>
<keyword evidence="1" id="KW-0418">Kinase</keyword>
<proteinExistence type="predicted"/>
<organism evidence="1 2">
    <name type="scientific">Nocardiopsis metallicus</name>
    <dbReference type="NCBI Taxonomy" id="179819"/>
    <lineage>
        <taxon>Bacteria</taxon>
        <taxon>Bacillati</taxon>
        <taxon>Actinomycetota</taxon>
        <taxon>Actinomycetes</taxon>
        <taxon>Streptosporangiales</taxon>
        <taxon>Nocardiopsidaceae</taxon>
        <taxon>Nocardiopsis</taxon>
    </lineage>
</organism>
<evidence type="ECO:0000313" key="2">
    <source>
        <dbReference type="Proteomes" id="UP000579647"/>
    </source>
</evidence>
<keyword evidence="1" id="KW-0808">Transferase</keyword>
<dbReference type="Proteomes" id="UP000579647">
    <property type="component" value="Unassembled WGS sequence"/>
</dbReference>